<evidence type="ECO:0000313" key="3">
    <source>
        <dbReference type="Proteomes" id="UP000265515"/>
    </source>
</evidence>
<accession>A0A388L3U6</accession>
<dbReference type="Proteomes" id="UP000265515">
    <property type="component" value="Unassembled WGS sequence"/>
</dbReference>
<evidence type="ECO:0000313" key="2">
    <source>
        <dbReference type="EMBL" id="GBG76985.1"/>
    </source>
</evidence>
<evidence type="ECO:0000256" key="1">
    <source>
        <dbReference type="SAM" id="MobiDB-lite"/>
    </source>
</evidence>
<organism evidence="2 3">
    <name type="scientific">Chara braunii</name>
    <name type="common">Braun's stonewort</name>
    <dbReference type="NCBI Taxonomy" id="69332"/>
    <lineage>
        <taxon>Eukaryota</taxon>
        <taxon>Viridiplantae</taxon>
        <taxon>Streptophyta</taxon>
        <taxon>Charophyceae</taxon>
        <taxon>Charales</taxon>
        <taxon>Characeae</taxon>
        <taxon>Chara</taxon>
    </lineage>
</organism>
<gene>
    <name evidence="2" type="ORF">CBR_g23316</name>
</gene>
<name>A0A388L3U6_CHABU</name>
<dbReference type="EMBL" id="BFEA01000257">
    <property type="protein sequence ID" value="GBG76985.1"/>
    <property type="molecule type" value="Genomic_DNA"/>
</dbReference>
<proteinExistence type="predicted"/>
<dbReference type="AlphaFoldDB" id="A0A388L3U6"/>
<sequence length="191" mass="20066">METSHPLVSALTQSLALLSTWDGQTEGGAPPYLLRMAEPQGTAKTKLSENVCHVISERFPKLCHKSAGFPHILFQSFAAKQWGPPRTRGPLLAPATRDRALDPPTGTEQSADVRRGGDHRLRGGSGIIGPVGRVPNATGCPLPLHPVSPTCRSGAASAYSLLNTVLAAVTGLPVCLQLGVAPQAADRRVTI</sequence>
<reference evidence="2 3" key="1">
    <citation type="journal article" date="2018" name="Cell">
        <title>The Chara Genome: Secondary Complexity and Implications for Plant Terrestrialization.</title>
        <authorList>
            <person name="Nishiyama T."/>
            <person name="Sakayama H."/>
            <person name="Vries J.D."/>
            <person name="Buschmann H."/>
            <person name="Saint-Marcoux D."/>
            <person name="Ullrich K.K."/>
            <person name="Haas F.B."/>
            <person name="Vanderstraeten L."/>
            <person name="Becker D."/>
            <person name="Lang D."/>
            <person name="Vosolsobe S."/>
            <person name="Rombauts S."/>
            <person name="Wilhelmsson P.K.I."/>
            <person name="Janitza P."/>
            <person name="Kern R."/>
            <person name="Heyl A."/>
            <person name="Rumpler F."/>
            <person name="Villalobos L.I.A.C."/>
            <person name="Clay J.M."/>
            <person name="Skokan R."/>
            <person name="Toyoda A."/>
            <person name="Suzuki Y."/>
            <person name="Kagoshima H."/>
            <person name="Schijlen E."/>
            <person name="Tajeshwar N."/>
            <person name="Catarino B."/>
            <person name="Hetherington A.J."/>
            <person name="Saltykova A."/>
            <person name="Bonnot C."/>
            <person name="Breuninger H."/>
            <person name="Symeonidi A."/>
            <person name="Radhakrishnan G.V."/>
            <person name="Van Nieuwerburgh F."/>
            <person name="Deforce D."/>
            <person name="Chang C."/>
            <person name="Karol K.G."/>
            <person name="Hedrich R."/>
            <person name="Ulvskov P."/>
            <person name="Glockner G."/>
            <person name="Delwiche C.F."/>
            <person name="Petrasek J."/>
            <person name="Van de Peer Y."/>
            <person name="Friml J."/>
            <person name="Beilby M."/>
            <person name="Dolan L."/>
            <person name="Kohara Y."/>
            <person name="Sugano S."/>
            <person name="Fujiyama A."/>
            <person name="Delaux P.-M."/>
            <person name="Quint M."/>
            <person name="TheiBen G."/>
            <person name="Hagemann M."/>
            <person name="Harholt J."/>
            <person name="Dunand C."/>
            <person name="Zachgo S."/>
            <person name="Langdale J."/>
            <person name="Maumus F."/>
            <person name="Straeten D.V.D."/>
            <person name="Gould S.B."/>
            <person name="Rensing S.A."/>
        </authorList>
    </citation>
    <scope>NUCLEOTIDE SEQUENCE [LARGE SCALE GENOMIC DNA]</scope>
    <source>
        <strain evidence="2 3">S276</strain>
    </source>
</reference>
<feature type="compositionally biased region" description="Basic and acidic residues" evidence="1">
    <location>
        <begin position="111"/>
        <end position="121"/>
    </location>
</feature>
<comment type="caution">
    <text evidence="2">The sequence shown here is derived from an EMBL/GenBank/DDBJ whole genome shotgun (WGS) entry which is preliminary data.</text>
</comment>
<dbReference type="Gramene" id="GBG76985">
    <property type="protein sequence ID" value="GBG76985"/>
    <property type="gene ID" value="CBR_g23316"/>
</dbReference>
<protein>
    <submittedName>
        <fullName evidence="2">Uncharacterized protein</fullName>
    </submittedName>
</protein>
<keyword evidence="3" id="KW-1185">Reference proteome</keyword>
<feature type="region of interest" description="Disordered" evidence="1">
    <location>
        <begin position="85"/>
        <end position="128"/>
    </location>
</feature>